<dbReference type="PANTHER" id="PTHR43024:SF1">
    <property type="entry name" value="UDP-N-ACETYLMURAMOYL-TRIPEPTIDE--D-ALANYL-D-ALANINE LIGASE"/>
    <property type="match status" value="1"/>
</dbReference>
<dbReference type="InterPro" id="IPR036565">
    <property type="entry name" value="Mur-like_cat_sf"/>
</dbReference>
<dbReference type="GO" id="GO:0016881">
    <property type="term" value="F:acid-amino acid ligase activity"/>
    <property type="evidence" value="ECO:0007669"/>
    <property type="project" value="InterPro"/>
</dbReference>
<dbReference type="Pfam" id="PF08245">
    <property type="entry name" value="Mur_ligase_M"/>
    <property type="match status" value="1"/>
</dbReference>
<proteinExistence type="predicted"/>
<dbReference type="SUPFAM" id="SSF53623">
    <property type="entry name" value="MurD-like peptide ligases, catalytic domain"/>
    <property type="match status" value="1"/>
</dbReference>
<keyword evidence="3" id="KW-0067">ATP-binding</keyword>
<dbReference type="Pfam" id="PF02875">
    <property type="entry name" value="Mur_ligase_C"/>
    <property type="match status" value="1"/>
</dbReference>
<name>K1X3Q8_9BACT</name>
<dbReference type="Gene3D" id="3.90.190.20">
    <property type="entry name" value="Mur ligase, C-terminal domain"/>
    <property type="match status" value="1"/>
</dbReference>
<dbReference type="InterPro" id="IPR013221">
    <property type="entry name" value="Mur_ligase_cen"/>
</dbReference>
<feature type="domain" description="Mur ligase C-terminal" evidence="4">
    <location>
        <begin position="287"/>
        <end position="392"/>
    </location>
</feature>
<dbReference type="InterPro" id="IPR036615">
    <property type="entry name" value="Mur_ligase_C_dom_sf"/>
</dbReference>
<evidence type="ECO:0000256" key="1">
    <source>
        <dbReference type="ARBA" id="ARBA00022598"/>
    </source>
</evidence>
<dbReference type="PANTHER" id="PTHR43024">
    <property type="entry name" value="UDP-N-ACETYLMURAMOYL-TRIPEPTIDE--D-ALANYL-D-ALANINE LIGASE"/>
    <property type="match status" value="1"/>
</dbReference>
<dbReference type="GO" id="GO:0005524">
    <property type="term" value="F:ATP binding"/>
    <property type="evidence" value="ECO:0007669"/>
    <property type="project" value="UniProtKB-KW"/>
</dbReference>
<dbReference type="Gene3D" id="3.40.1190.10">
    <property type="entry name" value="Mur-like, catalytic domain"/>
    <property type="match status" value="1"/>
</dbReference>
<evidence type="ECO:0000256" key="3">
    <source>
        <dbReference type="ARBA" id="ARBA00022840"/>
    </source>
</evidence>
<feature type="domain" description="Mur ligase central" evidence="5">
    <location>
        <begin position="31"/>
        <end position="240"/>
    </location>
</feature>
<dbReference type="EMBL" id="AMFJ01036181">
    <property type="protein sequence ID" value="EKD24655.1"/>
    <property type="molecule type" value="Genomic_DNA"/>
</dbReference>
<organism evidence="6">
    <name type="scientific">uncultured bacterium</name>
    <name type="common">gcode 4</name>
    <dbReference type="NCBI Taxonomy" id="1234023"/>
    <lineage>
        <taxon>Bacteria</taxon>
        <taxon>environmental samples</taxon>
    </lineage>
</organism>
<dbReference type="SUPFAM" id="SSF53244">
    <property type="entry name" value="MurD-like peptide ligases, peptide-binding domain"/>
    <property type="match status" value="1"/>
</dbReference>
<keyword evidence="1 6" id="KW-0436">Ligase</keyword>
<sequence length="459" mass="54007">MKKKILWWYYKVLGKLAHSYINKHNPEVIGINGSVGKTSCRMIVYQTLQQFLPHKRIYTSPKNFNGELGLSLSIFQIEEREPNVLYFITTLCKLTRKRFFWSKPYDIILLEYGIDRPGEMDFLLTIAKPHIGIFTAIDAVHSEQFGNPAEIAREEVKMLKNTLEIWFLNANDGYALQLKEHLEIDYLTYQTEGYDIIADINFKDEKFFLSDFKGGLGVQFHLRIKEKKYSISTNILGKANYGYIWLWLAVAGILDYKYARAEGRTETPLLKSGSHEELKLKYELQPGRLSVFHGIENSVIIDSTYNASPLSVRTIINTAHNIKMQLFPQRKIWLVLWDMRELGDLTEREHRMIALYVSQVADRVILVGQYMTDYLADELEKVWYDKKNIEKFYNANIAGKYIQKTLKEAWDEYLIVCKWSQNTIFLEEAIKHFLLNPEDQKALTRQSDWRMHKKLKFFW</sequence>
<comment type="caution">
    <text evidence="6">The sequence shown here is derived from an EMBL/GenBank/DDBJ whole genome shotgun (WGS) entry which is preliminary data.</text>
</comment>
<gene>
    <name evidence="6" type="ORF">ACD_80C00174G0005</name>
</gene>
<keyword evidence="2" id="KW-0547">Nucleotide-binding</keyword>
<protein>
    <submittedName>
        <fullName evidence="6">UDP-N-acetylmuramoylalanyl-D-glutamyl-2, 6-diaminopimelate-D-alanyl-D-alanyl ligase</fullName>
    </submittedName>
</protein>
<evidence type="ECO:0000256" key="2">
    <source>
        <dbReference type="ARBA" id="ARBA00022741"/>
    </source>
</evidence>
<accession>K1X3Q8</accession>
<reference evidence="6" key="1">
    <citation type="journal article" date="2012" name="Science">
        <title>Fermentation, hydrogen, and sulfur metabolism in multiple uncultivated bacterial phyla.</title>
        <authorList>
            <person name="Wrighton K.C."/>
            <person name="Thomas B.C."/>
            <person name="Sharon I."/>
            <person name="Miller C.S."/>
            <person name="Castelle C.J."/>
            <person name="VerBerkmoes N.C."/>
            <person name="Wilkins M.J."/>
            <person name="Hettich R.L."/>
            <person name="Lipton M.S."/>
            <person name="Williams K.H."/>
            <person name="Long P.E."/>
            <person name="Banfield J.F."/>
        </authorList>
    </citation>
    <scope>NUCLEOTIDE SEQUENCE [LARGE SCALE GENOMIC DNA]</scope>
</reference>
<dbReference type="InterPro" id="IPR051046">
    <property type="entry name" value="MurCDEF_CellWall_CoF430Synth"/>
</dbReference>
<evidence type="ECO:0000259" key="5">
    <source>
        <dbReference type="Pfam" id="PF08245"/>
    </source>
</evidence>
<dbReference type="InterPro" id="IPR004101">
    <property type="entry name" value="Mur_ligase_C"/>
</dbReference>
<evidence type="ECO:0000259" key="4">
    <source>
        <dbReference type="Pfam" id="PF02875"/>
    </source>
</evidence>
<evidence type="ECO:0000313" key="6">
    <source>
        <dbReference type="EMBL" id="EKD24655.1"/>
    </source>
</evidence>
<dbReference type="AlphaFoldDB" id="K1X3Q8"/>